<evidence type="ECO:0000259" key="7">
    <source>
        <dbReference type="Pfam" id="PF04335"/>
    </source>
</evidence>
<sequence length="246" mass="27328">MTHHKPDEYFELARSWAVENDERERKSSRLAWLVAGVAAVVALVEGLALFALIPLKTTETVMMLVDRNTGYVQRIDPADASLVRADETLLQSMLAQYVTARERFDRASVQDDYRKASLWSAGSARRAYVAEMASSSPSSPFNRFPQGQSVAVEVKSVTKIDRDRALVRFDTFLDAPDGRREPFGSWISLIEFHFSDGAMSFEDRLLNPLGLQVTMYRRDAERPTEQSGAGGGAAIAADRGFEDAQG</sequence>
<dbReference type="Gene3D" id="3.10.450.230">
    <property type="entry name" value="VirB8 protein"/>
    <property type="match status" value="1"/>
</dbReference>
<dbReference type="InterPro" id="IPR032710">
    <property type="entry name" value="NTF2-like_dom_sf"/>
</dbReference>
<dbReference type="Proteomes" id="UP000782554">
    <property type="component" value="Unassembled WGS sequence"/>
</dbReference>
<dbReference type="Pfam" id="PF04335">
    <property type="entry name" value="VirB8"/>
    <property type="match status" value="1"/>
</dbReference>
<reference evidence="8 9" key="1">
    <citation type="submission" date="2021-08" db="EMBL/GenBank/DDBJ databases">
        <title>Comparative Genomics Analysis of the Genus Qipengyuania Reveals Extensive Genetic Diversity and Metabolic Versatility, Including the Description of Fifteen Novel Species.</title>
        <authorList>
            <person name="Liu Y."/>
        </authorList>
    </citation>
    <scope>NUCLEOTIDE SEQUENCE [LARGE SCALE GENOMIC DNA]</scope>
    <source>
        <strain evidence="8 9">YG27</strain>
    </source>
</reference>
<name>A0ABS7JSP9_9SPHN</name>
<dbReference type="RefSeq" id="WP_221601066.1">
    <property type="nucleotide sequence ID" value="NZ_JAIGNU010000001.1"/>
</dbReference>
<keyword evidence="9" id="KW-1185">Reference proteome</keyword>
<comment type="caution">
    <text evidence="8">The sequence shown here is derived from an EMBL/GenBank/DDBJ whole genome shotgun (WGS) entry which is preliminary data.</text>
</comment>
<comment type="subcellular location">
    <subcellularLocation>
        <location evidence="1">Membrane</location>
        <topology evidence="1">Single-pass membrane protein</topology>
    </subcellularLocation>
</comment>
<accession>A0ABS7JSP9</accession>
<dbReference type="CDD" id="cd16424">
    <property type="entry name" value="VirB8"/>
    <property type="match status" value="1"/>
</dbReference>
<dbReference type="PIRSF" id="PIRSF003299">
    <property type="entry name" value="VirB8_PtlE"/>
    <property type="match status" value="1"/>
</dbReference>
<dbReference type="InterPro" id="IPR007430">
    <property type="entry name" value="VirB8"/>
</dbReference>
<keyword evidence="3 6" id="KW-1133">Transmembrane helix</keyword>
<dbReference type="EMBL" id="JAIGNU010000001">
    <property type="protein sequence ID" value="MBX7500637.1"/>
    <property type="molecule type" value="Genomic_DNA"/>
</dbReference>
<feature type="domain" description="Bacterial virulence protein VirB8" evidence="7">
    <location>
        <begin position="13"/>
        <end position="221"/>
    </location>
</feature>
<dbReference type="SUPFAM" id="SSF54427">
    <property type="entry name" value="NTF2-like"/>
    <property type="match status" value="1"/>
</dbReference>
<feature type="transmembrane region" description="Helical" evidence="6">
    <location>
        <begin position="30"/>
        <end position="53"/>
    </location>
</feature>
<organism evidence="8 9">
    <name type="scientific">Qipengyuania mesophila</name>
    <dbReference type="NCBI Taxonomy" id="2867246"/>
    <lineage>
        <taxon>Bacteria</taxon>
        <taxon>Pseudomonadati</taxon>
        <taxon>Pseudomonadota</taxon>
        <taxon>Alphaproteobacteria</taxon>
        <taxon>Sphingomonadales</taxon>
        <taxon>Erythrobacteraceae</taxon>
        <taxon>Qipengyuania</taxon>
    </lineage>
</organism>
<keyword evidence="2 6" id="KW-0812">Transmembrane</keyword>
<proteinExistence type="predicted"/>
<evidence type="ECO:0000313" key="9">
    <source>
        <dbReference type="Proteomes" id="UP000782554"/>
    </source>
</evidence>
<protein>
    <submittedName>
        <fullName evidence="8">Type IV secretion system protein</fullName>
    </submittedName>
</protein>
<evidence type="ECO:0000256" key="2">
    <source>
        <dbReference type="ARBA" id="ARBA00022692"/>
    </source>
</evidence>
<evidence type="ECO:0000256" key="6">
    <source>
        <dbReference type="SAM" id="Phobius"/>
    </source>
</evidence>
<evidence type="ECO:0000313" key="8">
    <source>
        <dbReference type="EMBL" id="MBX7500637.1"/>
    </source>
</evidence>
<dbReference type="InterPro" id="IPR026264">
    <property type="entry name" value="VirB8/PtlE"/>
</dbReference>
<evidence type="ECO:0000256" key="1">
    <source>
        <dbReference type="ARBA" id="ARBA00004167"/>
    </source>
</evidence>
<evidence type="ECO:0000256" key="4">
    <source>
        <dbReference type="ARBA" id="ARBA00023136"/>
    </source>
</evidence>
<gene>
    <name evidence="8" type="ORF">K3181_04200</name>
</gene>
<keyword evidence="4 6" id="KW-0472">Membrane</keyword>
<evidence type="ECO:0000256" key="3">
    <source>
        <dbReference type="ARBA" id="ARBA00022989"/>
    </source>
</evidence>
<feature type="region of interest" description="Disordered" evidence="5">
    <location>
        <begin position="220"/>
        <end position="246"/>
    </location>
</feature>
<evidence type="ECO:0000256" key="5">
    <source>
        <dbReference type="SAM" id="MobiDB-lite"/>
    </source>
</evidence>